<proteinExistence type="predicted"/>
<gene>
    <name evidence="1" type="ORF">LFZ25_19035</name>
</gene>
<dbReference type="EMBL" id="CP022117">
    <property type="protein sequence ID" value="ASG17880.1"/>
    <property type="molecule type" value="Genomic_DNA"/>
</dbReference>
<accession>A0A2C9P3G7</accession>
<name>A0A2C9P3G7_SALET</name>
<sequence length="77" mass="8464">MIKHPKRLYEWNGATVALKSETANGWAKLPAGTTGKIRTVKGSRSGLEFISNPCKCCGVQVSISHMRPEHFDLLVLP</sequence>
<evidence type="ECO:0000313" key="2">
    <source>
        <dbReference type="Proteomes" id="UP000197157"/>
    </source>
</evidence>
<evidence type="ECO:0000313" key="1">
    <source>
        <dbReference type="EMBL" id="ASG17880.1"/>
    </source>
</evidence>
<dbReference type="AlphaFoldDB" id="A0A2C9P3G7"/>
<dbReference type="Proteomes" id="UP000197157">
    <property type="component" value="Chromosome"/>
</dbReference>
<reference evidence="1 2" key="1">
    <citation type="submission" date="2017-06" db="EMBL/GenBank/DDBJ databases">
        <title>Salmonella reference genomes for public health.</title>
        <authorList>
            <person name="Robertson J."/>
            <person name="Yoshida C."/>
            <person name="Gurnik S."/>
            <person name="Nash J."/>
        </authorList>
    </citation>
    <scope>NUCLEOTIDE SEQUENCE [LARGE SCALE GENOMIC DNA]</scope>
    <source>
        <strain evidence="1 2">S-1643</strain>
    </source>
</reference>
<protein>
    <submittedName>
        <fullName evidence="1">Uncharacterized protein</fullName>
    </submittedName>
</protein>
<organism evidence="1 2">
    <name type="scientific">Salmonella enterica subsp. enterica serovar Macclesfield str. S-1643</name>
    <dbReference type="NCBI Taxonomy" id="1242107"/>
    <lineage>
        <taxon>Bacteria</taxon>
        <taxon>Pseudomonadati</taxon>
        <taxon>Pseudomonadota</taxon>
        <taxon>Gammaproteobacteria</taxon>
        <taxon>Enterobacterales</taxon>
        <taxon>Enterobacteriaceae</taxon>
        <taxon>Salmonella</taxon>
    </lineage>
</organism>